<gene>
    <name evidence="2" type="ORF">PGLA1383_LOCUS43618</name>
</gene>
<sequence>VAIAASEQRRAAEVAALEWKLHETRQRHQEELAYLGGSGRSVQSDLEAWSRGSVDTGEVLGHSRSSSWVEAGPGYAWGTLGQGAGHLPSGNKGHETNGPVLASRRRDIGDAAGRRCVRLWVEDVPCPSASSAPSFSG</sequence>
<evidence type="ECO:0000256" key="1">
    <source>
        <dbReference type="SAM" id="MobiDB-lite"/>
    </source>
</evidence>
<accession>A0A813GRH2</accession>
<dbReference type="EMBL" id="CAJNNV010029013">
    <property type="protein sequence ID" value="CAE8626715.1"/>
    <property type="molecule type" value="Genomic_DNA"/>
</dbReference>
<keyword evidence="3" id="KW-1185">Reference proteome</keyword>
<dbReference type="AlphaFoldDB" id="A0A813GRH2"/>
<evidence type="ECO:0000313" key="3">
    <source>
        <dbReference type="Proteomes" id="UP000654075"/>
    </source>
</evidence>
<evidence type="ECO:0000313" key="2">
    <source>
        <dbReference type="EMBL" id="CAE8626715.1"/>
    </source>
</evidence>
<name>A0A813GRH2_POLGL</name>
<protein>
    <submittedName>
        <fullName evidence="2">Uncharacterized protein</fullName>
    </submittedName>
</protein>
<feature type="non-terminal residue" evidence="2">
    <location>
        <position position="1"/>
    </location>
</feature>
<reference evidence="2" key="1">
    <citation type="submission" date="2021-02" db="EMBL/GenBank/DDBJ databases">
        <authorList>
            <person name="Dougan E. K."/>
            <person name="Rhodes N."/>
            <person name="Thang M."/>
            <person name="Chan C."/>
        </authorList>
    </citation>
    <scope>NUCLEOTIDE SEQUENCE</scope>
</reference>
<organism evidence="2 3">
    <name type="scientific">Polarella glacialis</name>
    <name type="common">Dinoflagellate</name>
    <dbReference type="NCBI Taxonomy" id="89957"/>
    <lineage>
        <taxon>Eukaryota</taxon>
        <taxon>Sar</taxon>
        <taxon>Alveolata</taxon>
        <taxon>Dinophyceae</taxon>
        <taxon>Suessiales</taxon>
        <taxon>Suessiaceae</taxon>
        <taxon>Polarella</taxon>
    </lineage>
</organism>
<feature type="region of interest" description="Disordered" evidence="1">
    <location>
        <begin position="80"/>
        <end position="104"/>
    </location>
</feature>
<dbReference type="Proteomes" id="UP000654075">
    <property type="component" value="Unassembled WGS sequence"/>
</dbReference>
<feature type="non-terminal residue" evidence="2">
    <location>
        <position position="137"/>
    </location>
</feature>
<proteinExistence type="predicted"/>
<comment type="caution">
    <text evidence="2">The sequence shown here is derived from an EMBL/GenBank/DDBJ whole genome shotgun (WGS) entry which is preliminary data.</text>
</comment>